<accession>A0A377JHE8</accession>
<dbReference type="EMBL" id="UGHY01000002">
    <property type="protein sequence ID" value="STP03907.1"/>
    <property type="molecule type" value="Genomic_DNA"/>
</dbReference>
<feature type="domain" description="Restriction endonuclease type IV Mrr" evidence="1">
    <location>
        <begin position="11"/>
        <end position="73"/>
    </location>
</feature>
<protein>
    <recommendedName>
        <fullName evidence="1">Restriction endonuclease type IV Mrr domain-containing protein</fullName>
    </recommendedName>
</protein>
<dbReference type="GO" id="GO:0009307">
    <property type="term" value="P:DNA restriction-modification system"/>
    <property type="evidence" value="ECO:0007669"/>
    <property type="project" value="InterPro"/>
</dbReference>
<name>A0A377JHE8_HAEPA</name>
<proteinExistence type="predicted"/>
<reference evidence="2 3" key="1">
    <citation type="submission" date="2018-06" db="EMBL/GenBank/DDBJ databases">
        <authorList>
            <consortium name="Pathogen Informatics"/>
            <person name="Doyle S."/>
        </authorList>
    </citation>
    <scope>NUCLEOTIDE SEQUENCE [LARGE SCALE GENOMIC DNA]</scope>
    <source>
        <strain evidence="2 3">NCTC10672</strain>
    </source>
</reference>
<dbReference type="SUPFAM" id="SSF52980">
    <property type="entry name" value="Restriction endonuclease-like"/>
    <property type="match status" value="1"/>
</dbReference>
<dbReference type="GO" id="GO:0003677">
    <property type="term" value="F:DNA binding"/>
    <property type="evidence" value="ECO:0007669"/>
    <property type="project" value="InterPro"/>
</dbReference>
<dbReference type="InterPro" id="IPR011335">
    <property type="entry name" value="Restrct_endonuc-II-like"/>
</dbReference>
<evidence type="ECO:0000313" key="3">
    <source>
        <dbReference type="Proteomes" id="UP000254186"/>
    </source>
</evidence>
<organism evidence="2 3">
    <name type="scientific">Haemophilus parainfluenzae</name>
    <dbReference type="NCBI Taxonomy" id="729"/>
    <lineage>
        <taxon>Bacteria</taxon>
        <taxon>Pseudomonadati</taxon>
        <taxon>Pseudomonadota</taxon>
        <taxon>Gammaproteobacteria</taxon>
        <taxon>Pasteurellales</taxon>
        <taxon>Pasteurellaceae</taxon>
        <taxon>Haemophilus</taxon>
    </lineage>
</organism>
<evidence type="ECO:0000259" key="1">
    <source>
        <dbReference type="Pfam" id="PF04471"/>
    </source>
</evidence>
<evidence type="ECO:0000313" key="2">
    <source>
        <dbReference type="EMBL" id="STP03907.1"/>
    </source>
</evidence>
<dbReference type="AlphaFoldDB" id="A0A377JHE8"/>
<sequence>MDFSFIGLKTIWLIEAKYWNQKIDKNTVSAFMHRVNETCADKGIIISKKGFQTGAFEAAENSNILLRTFEELKKETEHYTLTNILHSYENRFNILEARYWSHSKQIRQKYNLRGYIEDDTEFSGFVLLGKIQNVIENIKHVAYPINLTIPQLTQIGEVQANNLQQAINWLNLSLNFLDEKLILAEVEMQKNNDFLPKLYYPAVSIIKSIYEHIKLYD</sequence>
<dbReference type="Pfam" id="PF04471">
    <property type="entry name" value="Mrr_cat"/>
    <property type="match status" value="1"/>
</dbReference>
<dbReference type="InterPro" id="IPR007560">
    <property type="entry name" value="Restrct_endonuc_IV_Mrr"/>
</dbReference>
<gene>
    <name evidence="2" type="ORF">NCTC10672_01105</name>
</gene>
<dbReference type="GO" id="GO:0004519">
    <property type="term" value="F:endonuclease activity"/>
    <property type="evidence" value="ECO:0007669"/>
    <property type="project" value="InterPro"/>
</dbReference>
<dbReference type="Proteomes" id="UP000254186">
    <property type="component" value="Unassembled WGS sequence"/>
</dbReference>